<keyword evidence="3" id="KW-1185">Reference proteome</keyword>
<keyword evidence="1" id="KW-0732">Signal</keyword>
<dbReference type="EMBL" id="JAADJT010000009">
    <property type="protein sequence ID" value="NGZ86558.1"/>
    <property type="molecule type" value="Genomic_DNA"/>
</dbReference>
<dbReference type="Proteomes" id="UP000666369">
    <property type="component" value="Unassembled WGS sequence"/>
</dbReference>
<sequence length="114" mass="12359">MPSRWIALFFAALTALPALAIDRPFPPQALRGKMTPGYAPDITIDGKARQLSPASRIFNQDNMIEMPAALRGKDIVVNYTVDAMGYVDRIWILDSDEAAVKRPTAAEAAAATAK</sequence>
<feature type="chain" id="PRO_5046717595" evidence="1">
    <location>
        <begin position="21"/>
        <end position="114"/>
    </location>
</feature>
<evidence type="ECO:0000313" key="3">
    <source>
        <dbReference type="Proteomes" id="UP000666369"/>
    </source>
</evidence>
<evidence type="ECO:0000313" key="2">
    <source>
        <dbReference type="EMBL" id="NGZ86558.1"/>
    </source>
</evidence>
<comment type="caution">
    <text evidence="2">The sequence shown here is derived from an EMBL/GenBank/DDBJ whole genome shotgun (WGS) entry which is preliminary data.</text>
</comment>
<evidence type="ECO:0000256" key="1">
    <source>
        <dbReference type="SAM" id="SignalP"/>
    </source>
</evidence>
<protein>
    <submittedName>
        <fullName evidence="2">Uncharacterized protein</fullName>
    </submittedName>
</protein>
<name>A0ABX0FQ01_9BURK</name>
<feature type="signal peptide" evidence="1">
    <location>
        <begin position="1"/>
        <end position="20"/>
    </location>
</feature>
<accession>A0ABX0FQ01</accession>
<gene>
    <name evidence="2" type="ORF">GW587_20130</name>
</gene>
<proteinExistence type="predicted"/>
<organism evidence="2 3">
    <name type="scientific">Duganella aceris</name>
    <dbReference type="NCBI Taxonomy" id="2703883"/>
    <lineage>
        <taxon>Bacteria</taxon>
        <taxon>Pseudomonadati</taxon>
        <taxon>Pseudomonadota</taxon>
        <taxon>Betaproteobacteria</taxon>
        <taxon>Burkholderiales</taxon>
        <taxon>Oxalobacteraceae</taxon>
        <taxon>Telluria group</taxon>
        <taxon>Duganella</taxon>
    </lineage>
</organism>
<dbReference type="RefSeq" id="WP_166106400.1">
    <property type="nucleotide sequence ID" value="NZ_JAADJT010000009.1"/>
</dbReference>
<reference evidence="3" key="1">
    <citation type="submission" date="2023-07" db="EMBL/GenBank/DDBJ databases">
        <title>Duganella aceri sp. nov., isolated from tree sap.</title>
        <authorList>
            <person name="Kim I.S."/>
        </authorList>
    </citation>
    <scope>NUCLEOTIDE SEQUENCE [LARGE SCALE GENOMIC DNA]</scope>
    <source>
        <strain evidence="3">SAP-35</strain>
    </source>
</reference>